<dbReference type="OrthoDB" id="7130006at2759"/>
<dbReference type="Proteomes" id="UP000657918">
    <property type="component" value="Unassembled WGS sequence"/>
</dbReference>
<reference evidence="10 11" key="1">
    <citation type="submission" date="2020-10" db="EMBL/GenBank/DDBJ databases">
        <title>Plant Genome Project.</title>
        <authorList>
            <person name="Zhang R.-G."/>
        </authorList>
    </citation>
    <scope>NUCLEOTIDE SEQUENCE [LARGE SCALE GENOMIC DNA]</scope>
    <source>
        <strain evidence="10">FAFU-HL-1</strain>
        <tissue evidence="10">Leaf</tissue>
    </source>
</reference>
<dbReference type="PANTHER" id="PTHR43329">
    <property type="entry name" value="EPOXIDE HYDROLASE"/>
    <property type="match status" value="1"/>
</dbReference>
<keyword evidence="4" id="KW-0378">Hydrolase</keyword>
<evidence type="ECO:0000256" key="2">
    <source>
        <dbReference type="ARBA" id="ARBA00011738"/>
    </source>
</evidence>
<evidence type="ECO:0000256" key="7">
    <source>
        <dbReference type="ARBA" id="ARBA00058358"/>
    </source>
</evidence>
<evidence type="ECO:0000256" key="4">
    <source>
        <dbReference type="ARBA" id="ARBA00022801"/>
    </source>
</evidence>
<dbReference type="EC" id="3.3.2.10" evidence="3"/>
<dbReference type="PRINTS" id="PR00412">
    <property type="entry name" value="EPOXHYDRLASE"/>
</dbReference>
<dbReference type="GO" id="GO:0004301">
    <property type="term" value="F:epoxide hydrolase activity"/>
    <property type="evidence" value="ECO:0007669"/>
    <property type="project" value="UniProtKB-EC"/>
</dbReference>
<evidence type="ECO:0000256" key="3">
    <source>
        <dbReference type="ARBA" id="ARBA00013006"/>
    </source>
</evidence>
<evidence type="ECO:0000313" key="10">
    <source>
        <dbReference type="EMBL" id="KAF9681542.1"/>
    </source>
</evidence>
<comment type="pathway">
    <text evidence="1">Secondary metabolite biosynthesis; terpenoid biosynthesis.</text>
</comment>
<comment type="caution">
    <text evidence="10">The sequence shown here is derived from an EMBL/GenBank/DDBJ whole genome shotgun (WGS) entry which is preliminary data.</text>
</comment>
<proteinExistence type="inferred from homology"/>
<comment type="similarity">
    <text evidence="5">Belongs to the AB hydrolase superfamily. Epoxide hydrolase family.</text>
</comment>
<comment type="function">
    <text evidence="7">Epoxide hydrolase involved in the biosynthesis of cucurbitacin and mogroside tetracyclic triterpene natural products (e.g. siamenoside I and mogrosides IV, V and VI). Cucurbitacins have cytotoxic properties and exhibit deterrent taste as a defense barrier against herbivores. Mogrosides are nonsugar highly oxygenated compounds used as high-intensity zero-calorie sweeteners; they also possess pharmacological properties such as regulating immunity, lowering blood sugar and lipid levels, protecting the liver, and acting as antioxidants and antitumor agents. Catalyzes the hydrolysis of aromatic epoxide-containing substrates, such as the conversion of 24,25-epoxycucurbitadienol to 24,25-dihydroxycucurbitadienol.</text>
</comment>
<dbReference type="SUPFAM" id="SSF53474">
    <property type="entry name" value="alpha/beta-Hydrolases"/>
    <property type="match status" value="1"/>
</dbReference>
<dbReference type="FunFam" id="3.40.50.1820:FF:000161">
    <property type="entry name" value="Epoxide hydrolase"/>
    <property type="match status" value="1"/>
</dbReference>
<feature type="domain" description="AB hydrolase-1" evidence="9">
    <location>
        <begin position="25"/>
        <end position="135"/>
    </location>
</feature>
<dbReference type="InterPro" id="IPR000639">
    <property type="entry name" value="Epox_hydrolase-like"/>
</dbReference>
<comment type="catalytic activity">
    <reaction evidence="6">
        <text>an epoxide + H2O = an ethanediol</text>
        <dbReference type="Rhea" id="RHEA:19037"/>
        <dbReference type="ChEBI" id="CHEBI:15377"/>
        <dbReference type="ChEBI" id="CHEBI:32955"/>
        <dbReference type="ChEBI" id="CHEBI:140594"/>
        <dbReference type="EC" id="3.3.2.10"/>
    </reaction>
    <physiologicalReaction direction="left-to-right" evidence="6">
        <dbReference type="Rhea" id="RHEA:19038"/>
    </physiologicalReaction>
</comment>
<evidence type="ECO:0000256" key="6">
    <source>
        <dbReference type="ARBA" id="ARBA00051067"/>
    </source>
</evidence>
<sequence>MEGISHRTVMVNGIDMHIADRGQGPMVLLLHGFPELWYSWRHQIFASSSLGYHAVAPDIRGFSNTEAPPSTSSYSCLQLVGVLIELIDHLGVEQVSLVAHDWGAVIGWFLCLFRPDRVKAYVCLSVPYRPRNPKIKPVETMKLAFGEDYYVCRFQEPGVIEAGIERAGTAELPKENPFGIYPENPVTLPSLLAEEDLAFYAKKFNQKGFTGGNWELTAPSTGALVKVPVKFVVGDLDTVYTTPGVKEFVNNGGFKHRVPFMEEVVVMEGVGHSLTKRRQRRSTITFTTTLANTDLFCAVQKPIQNYILQPSTLWGIPWIEELGFRARVYQTRITLLCCNLLIDKKSMF</sequence>
<evidence type="ECO:0000256" key="5">
    <source>
        <dbReference type="ARBA" id="ARBA00038334"/>
    </source>
</evidence>
<gene>
    <name evidence="10" type="ORF">SADUNF_Sadunf05G0012400</name>
</gene>
<protein>
    <recommendedName>
        <fullName evidence="3">soluble epoxide hydrolase</fullName>
        <ecNumber evidence="3">3.3.2.10</ecNumber>
    </recommendedName>
</protein>
<name>A0A835K0C0_9ROSI</name>
<accession>A0A835K0C0</accession>
<keyword evidence="11" id="KW-1185">Reference proteome</keyword>
<dbReference type="Gene3D" id="3.40.50.1820">
    <property type="entry name" value="alpha/beta hydrolase"/>
    <property type="match status" value="1"/>
</dbReference>
<dbReference type="InterPro" id="IPR029058">
    <property type="entry name" value="AB_hydrolase_fold"/>
</dbReference>
<organism evidence="10 11">
    <name type="scientific">Salix dunnii</name>
    <dbReference type="NCBI Taxonomy" id="1413687"/>
    <lineage>
        <taxon>Eukaryota</taxon>
        <taxon>Viridiplantae</taxon>
        <taxon>Streptophyta</taxon>
        <taxon>Embryophyta</taxon>
        <taxon>Tracheophyta</taxon>
        <taxon>Spermatophyta</taxon>
        <taxon>Magnoliopsida</taxon>
        <taxon>eudicotyledons</taxon>
        <taxon>Gunneridae</taxon>
        <taxon>Pentapetalae</taxon>
        <taxon>rosids</taxon>
        <taxon>fabids</taxon>
        <taxon>Malpighiales</taxon>
        <taxon>Salicaceae</taxon>
        <taxon>Saliceae</taxon>
        <taxon>Salix</taxon>
    </lineage>
</organism>
<dbReference type="Pfam" id="PF00561">
    <property type="entry name" value="Abhydrolase_1"/>
    <property type="match status" value="1"/>
</dbReference>
<comment type="catalytic activity">
    <reaction evidence="8">
        <text>(24S)-24,25-epoxycucurbitadienol + H2O = (24R)-24,25-dihydroxycucurbitadienol</text>
        <dbReference type="Rhea" id="RHEA:81855"/>
        <dbReference type="ChEBI" id="CHEBI:15377"/>
        <dbReference type="ChEBI" id="CHEBI:229949"/>
        <dbReference type="ChEBI" id="CHEBI:229950"/>
    </reaction>
    <physiologicalReaction direction="left-to-right" evidence="8">
        <dbReference type="Rhea" id="RHEA:81856"/>
    </physiologicalReaction>
</comment>
<dbReference type="EMBL" id="JADGMS010000005">
    <property type="protein sequence ID" value="KAF9681542.1"/>
    <property type="molecule type" value="Genomic_DNA"/>
</dbReference>
<dbReference type="InterPro" id="IPR000073">
    <property type="entry name" value="AB_hydrolase_1"/>
</dbReference>
<evidence type="ECO:0000256" key="8">
    <source>
        <dbReference type="ARBA" id="ARBA00093212"/>
    </source>
</evidence>
<comment type="subunit">
    <text evidence="2">Homodimer.</text>
</comment>
<evidence type="ECO:0000259" key="9">
    <source>
        <dbReference type="Pfam" id="PF00561"/>
    </source>
</evidence>
<evidence type="ECO:0000256" key="1">
    <source>
        <dbReference type="ARBA" id="ARBA00004721"/>
    </source>
</evidence>
<dbReference type="AlphaFoldDB" id="A0A835K0C0"/>
<evidence type="ECO:0000313" key="11">
    <source>
        <dbReference type="Proteomes" id="UP000657918"/>
    </source>
</evidence>